<proteinExistence type="predicted"/>
<evidence type="ECO:0000313" key="2">
    <source>
        <dbReference type="EMBL" id="MBK4714280.1"/>
    </source>
</evidence>
<evidence type="ECO:0000259" key="1">
    <source>
        <dbReference type="Pfam" id="PF06812"/>
    </source>
</evidence>
<sequence length="533" mass="59178">MNGTLAMLCQRFFSEGSERAMVLAGEQTALWEKWLLPVTPEQPVGDDPGYDDDFQRMREEVNRLSGIDTGLICQLAETVLTTRAKDVRVVTYYAWARLHQDGEEGLAEGLALLYGLLERYGEALLPSRANSRRLALEWLAGAKVHDSLQLYPEVDRPAFERILASLAGIESVFESWPDASRPELGALSTALEARLARAGGADAVAPRYDGIAPPAQPAPGAAPPVESIRSGRELLDQTRALANYLRAQPQGWLAAHRIITAVRWDTVHQLPPQDCAGRTRLAAPRSDNRALLKRLWRQQSWGELLEQADRIFAEGVNHFWLDLQWYLFQALSKSAPPADGWADIIREDLKILLTRLPGLEKLAWEDGTPFADEVTREWLLRFVLEDESGLLDGIAPQAVTNAGDDILALEAEALAQADSDGIESALAWLQARPGVSGARNQWLLRLLMARLCEQFGKNDMALHLLAELDGSATALSLADWEPDRLFEVRARRLRLLRIRSQRSEADKAAIARQMEALLAQLTALDPVRAAVLY</sequence>
<accession>A0A8K0V533</accession>
<comment type="caution">
    <text evidence="2">The sequence shown here is derived from an EMBL/GenBank/DDBJ whole genome shotgun (WGS) entry which is preliminary data.</text>
</comment>
<dbReference type="InterPro" id="IPR017739">
    <property type="entry name" value="T6SS-assoc_VCA0119"/>
</dbReference>
<dbReference type="Proteomes" id="UP000659047">
    <property type="component" value="Unassembled WGS sequence"/>
</dbReference>
<dbReference type="Pfam" id="PF16989">
    <property type="entry name" value="T6SS_VasJ"/>
    <property type="match status" value="1"/>
</dbReference>
<protein>
    <submittedName>
        <fullName evidence="2">Type VI secretion system protein TssA</fullName>
    </submittedName>
</protein>
<keyword evidence="3" id="KW-1185">Reference proteome</keyword>
<organism evidence="2 3">
    <name type="scientific">Tenebrionibacter intestinalis</name>
    <dbReference type="NCBI Taxonomy" id="2799638"/>
    <lineage>
        <taxon>Bacteria</taxon>
        <taxon>Pseudomonadati</taxon>
        <taxon>Pseudomonadota</taxon>
        <taxon>Gammaproteobacteria</taxon>
        <taxon>Enterobacterales</taxon>
        <taxon>Enterobacteriaceae</taxon>
        <taxon>Tenebrionibacter/Tenebrionicola group</taxon>
        <taxon>Tenebrionibacter</taxon>
    </lineage>
</organism>
<dbReference type="AlphaFoldDB" id="A0A8K0V533"/>
<feature type="domain" description="ImpA N-terminal" evidence="1">
    <location>
        <begin position="36"/>
        <end position="140"/>
    </location>
</feature>
<dbReference type="InterPro" id="IPR010657">
    <property type="entry name" value="ImpA_N"/>
</dbReference>
<dbReference type="Pfam" id="PF06812">
    <property type="entry name" value="ImpA_N"/>
    <property type="match status" value="1"/>
</dbReference>
<dbReference type="PANTHER" id="PTHR37024:SF5">
    <property type="entry name" value="IMPA N-TERMINAL DOMAIN-CONTAINING PROTEIN"/>
    <property type="match status" value="1"/>
</dbReference>
<dbReference type="EMBL" id="JAEPBH010000004">
    <property type="protein sequence ID" value="MBK4714280.1"/>
    <property type="molecule type" value="Genomic_DNA"/>
</dbReference>
<dbReference type="RefSeq" id="WP_399197969.1">
    <property type="nucleotide sequence ID" value="NZ_JAEPBH010000004.1"/>
</dbReference>
<evidence type="ECO:0000313" key="3">
    <source>
        <dbReference type="Proteomes" id="UP000659047"/>
    </source>
</evidence>
<reference evidence="2" key="1">
    <citation type="submission" date="2021-01" db="EMBL/GenBank/DDBJ databases">
        <title>Intestinitalea alba gen. nov., sp. nov., a novel genus of the family Enterobacteriaceae, isolated from the gut of the plastic-eating mealworm Tenebrio molitor L.</title>
        <authorList>
            <person name="Yang Y."/>
        </authorList>
    </citation>
    <scope>NUCLEOTIDE SEQUENCE</scope>
    <source>
        <strain evidence="2">BIT-L3</strain>
    </source>
</reference>
<gene>
    <name evidence="2" type="primary">tssA</name>
    <name evidence="2" type="ORF">JJB97_02785</name>
</gene>
<dbReference type="NCBIfam" id="TIGR03362">
    <property type="entry name" value="VI_chp_7"/>
    <property type="match status" value="1"/>
</dbReference>
<name>A0A8K0V533_9ENTR</name>
<dbReference type="PANTHER" id="PTHR37024">
    <property type="entry name" value="TYPE VI SECRETION SYSTEM DUF2094 AND IMPA-RELATED DOMAIN PROTEIN"/>
    <property type="match status" value="1"/>
</dbReference>